<dbReference type="InterPro" id="IPR045069">
    <property type="entry name" value="MATE_euk"/>
</dbReference>
<feature type="transmembrane region" description="Helical" evidence="6">
    <location>
        <begin position="328"/>
        <end position="351"/>
    </location>
</feature>
<reference evidence="7" key="1">
    <citation type="submission" date="2016-11" db="EMBL/GenBank/DDBJ databases">
        <title>The genome of Nicotiana attenuata.</title>
        <authorList>
            <person name="Xu S."/>
            <person name="Brockmoeller T."/>
            <person name="Gaquerel E."/>
            <person name="Navarro A."/>
            <person name="Kuhl H."/>
            <person name="Gase K."/>
            <person name="Ling Z."/>
            <person name="Zhou W."/>
            <person name="Kreitzer C."/>
            <person name="Stanke M."/>
            <person name="Tang H."/>
            <person name="Lyons E."/>
            <person name="Pandey P."/>
            <person name="Pandey S.P."/>
            <person name="Timmermann B."/>
            <person name="Baldwin I.T."/>
        </authorList>
    </citation>
    <scope>NUCLEOTIDE SEQUENCE [LARGE SCALE GENOMIC DNA]</scope>
    <source>
        <strain evidence="7">UT</strain>
    </source>
</reference>
<dbReference type="Gramene" id="OIS99551">
    <property type="protein sequence ID" value="OIS99551"/>
    <property type="gene ID" value="A4A49_00496"/>
</dbReference>
<dbReference type="GO" id="GO:0016020">
    <property type="term" value="C:membrane"/>
    <property type="evidence" value="ECO:0007669"/>
    <property type="project" value="UniProtKB-SubCell"/>
</dbReference>
<protein>
    <recommendedName>
        <fullName evidence="6">Protein DETOXIFICATION</fullName>
    </recommendedName>
    <alternativeName>
        <fullName evidence="6">Multidrug and toxic compound extrusion protein</fullName>
    </alternativeName>
</protein>
<comment type="subcellular location">
    <subcellularLocation>
        <location evidence="1">Membrane</location>
        <topology evidence="1">Multi-pass membrane protein</topology>
    </subcellularLocation>
</comment>
<dbReference type="Pfam" id="PF01554">
    <property type="entry name" value="MatE"/>
    <property type="match status" value="2"/>
</dbReference>
<feature type="transmembrane region" description="Helical" evidence="6">
    <location>
        <begin position="147"/>
        <end position="168"/>
    </location>
</feature>
<keyword evidence="4 6" id="KW-1133">Transmembrane helix</keyword>
<dbReference type="InterPro" id="IPR002528">
    <property type="entry name" value="MATE_fam"/>
</dbReference>
<dbReference type="SMR" id="A0A1J6IG97"/>
<dbReference type="CDD" id="cd13132">
    <property type="entry name" value="MATE_eukaryotic"/>
    <property type="match status" value="1"/>
</dbReference>
<proteinExistence type="inferred from homology"/>
<comment type="similarity">
    <text evidence="2 6">Belongs to the multi antimicrobial extrusion (MATE) (TC 2.A.66.1) family.</text>
</comment>
<feature type="transmembrane region" description="Helical" evidence="6">
    <location>
        <begin position="286"/>
        <end position="307"/>
    </location>
</feature>
<keyword evidence="3 6" id="KW-0812">Transmembrane</keyword>
<feature type="transmembrane region" description="Helical" evidence="6">
    <location>
        <begin position="59"/>
        <end position="85"/>
    </location>
</feature>
<evidence type="ECO:0000313" key="7">
    <source>
        <dbReference type="EMBL" id="OIS99551.1"/>
    </source>
</evidence>
<evidence type="ECO:0000256" key="3">
    <source>
        <dbReference type="ARBA" id="ARBA00022692"/>
    </source>
</evidence>
<dbReference type="GO" id="GO:0042910">
    <property type="term" value="F:xenobiotic transmembrane transporter activity"/>
    <property type="evidence" value="ECO:0007669"/>
    <property type="project" value="InterPro"/>
</dbReference>
<organism evidence="7 8">
    <name type="scientific">Nicotiana attenuata</name>
    <name type="common">Coyote tobacco</name>
    <dbReference type="NCBI Taxonomy" id="49451"/>
    <lineage>
        <taxon>Eukaryota</taxon>
        <taxon>Viridiplantae</taxon>
        <taxon>Streptophyta</taxon>
        <taxon>Embryophyta</taxon>
        <taxon>Tracheophyta</taxon>
        <taxon>Spermatophyta</taxon>
        <taxon>Magnoliopsida</taxon>
        <taxon>eudicotyledons</taxon>
        <taxon>Gunneridae</taxon>
        <taxon>Pentapetalae</taxon>
        <taxon>asterids</taxon>
        <taxon>lamiids</taxon>
        <taxon>Solanales</taxon>
        <taxon>Solanaceae</taxon>
        <taxon>Nicotianoideae</taxon>
        <taxon>Nicotianeae</taxon>
        <taxon>Nicotiana</taxon>
    </lineage>
</organism>
<evidence type="ECO:0000256" key="5">
    <source>
        <dbReference type="ARBA" id="ARBA00023136"/>
    </source>
</evidence>
<feature type="transmembrane region" description="Helical" evidence="6">
    <location>
        <begin position="106"/>
        <end position="127"/>
    </location>
</feature>
<name>A0A1J6IG97_NICAT</name>
<dbReference type="GO" id="GO:0015297">
    <property type="term" value="F:antiporter activity"/>
    <property type="evidence" value="ECO:0007669"/>
    <property type="project" value="InterPro"/>
</dbReference>
<dbReference type="OrthoDB" id="2126698at2759"/>
<dbReference type="AlphaFoldDB" id="A0A1J6IG97"/>
<dbReference type="NCBIfam" id="TIGR00797">
    <property type="entry name" value="matE"/>
    <property type="match status" value="1"/>
</dbReference>
<dbReference type="OMA" id="CGAMEPV"/>
<keyword evidence="8" id="KW-1185">Reference proteome</keyword>
<feature type="transmembrane region" description="Helical" evidence="6">
    <location>
        <begin position="371"/>
        <end position="392"/>
    </location>
</feature>
<dbReference type="PANTHER" id="PTHR11206">
    <property type="entry name" value="MULTIDRUG RESISTANCE PROTEIN"/>
    <property type="match status" value="1"/>
</dbReference>
<dbReference type="Proteomes" id="UP000187609">
    <property type="component" value="Unassembled WGS sequence"/>
</dbReference>
<feature type="transmembrane region" description="Helical" evidence="6">
    <location>
        <begin position="31"/>
        <end position="53"/>
    </location>
</feature>
<dbReference type="GO" id="GO:1990961">
    <property type="term" value="P:xenobiotic detoxification by transmembrane export across the plasma membrane"/>
    <property type="evidence" value="ECO:0007669"/>
    <property type="project" value="InterPro"/>
</dbReference>
<dbReference type="KEGG" id="nau:109231162"/>
<evidence type="ECO:0000256" key="2">
    <source>
        <dbReference type="ARBA" id="ARBA00010199"/>
    </source>
</evidence>
<dbReference type="STRING" id="49451.A0A1J6IG97"/>
<keyword evidence="5 6" id="KW-0472">Membrane</keyword>
<feature type="transmembrane region" description="Helical" evidence="6">
    <location>
        <begin position="428"/>
        <end position="451"/>
    </location>
</feature>
<dbReference type="EMBL" id="MJEQ01037190">
    <property type="protein sequence ID" value="OIS99551.1"/>
    <property type="molecule type" value="Genomic_DNA"/>
</dbReference>
<gene>
    <name evidence="7" type="primary">DTX56_0</name>
    <name evidence="7" type="ORF">A4A49_00496</name>
</gene>
<evidence type="ECO:0000256" key="1">
    <source>
        <dbReference type="ARBA" id="ARBA00004141"/>
    </source>
</evidence>
<evidence type="ECO:0000256" key="6">
    <source>
        <dbReference type="RuleBase" id="RU004914"/>
    </source>
</evidence>
<feature type="transmembrane region" description="Helical" evidence="6">
    <location>
        <begin position="207"/>
        <end position="226"/>
    </location>
</feature>
<evidence type="ECO:0000313" key="8">
    <source>
        <dbReference type="Proteomes" id="UP000187609"/>
    </source>
</evidence>
<feature type="transmembrane region" description="Helical" evidence="6">
    <location>
        <begin position="399"/>
        <end position="422"/>
    </location>
</feature>
<evidence type="ECO:0000256" key="4">
    <source>
        <dbReference type="ARBA" id="ARBA00022989"/>
    </source>
</evidence>
<dbReference type="GeneID" id="109231162"/>
<feature type="transmembrane region" description="Helical" evidence="6">
    <location>
        <begin position="175"/>
        <end position="195"/>
    </location>
</feature>
<comment type="caution">
    <text evidence="7">The sequence shown here is derived from an EMBL/GenBank/DDBJ whole genome shotgun (WGS) entry which is preliminary data.</text>
</comment>
<accession>A0A1J6IG97</accession>
<sequence>MPPSPENVTQKWPASNLMQNPLSELKLQKGILLPLMAMNFTWFAKTAITTAFLGRLGDLYLAGGTLGFTFANVTGFSVLNGLCGAMEPICGQAFGAKNYKLLHKTLVMATLLLLLISLPISFLWLNIDKILIHFGQQEDISNMAKKYLIYLLPDLVITSLLCPLKAYLSTQNITIPIMLSSAVAVACHVPLTMLLSRAKGIIGVSMAYWITDFLIMIFLAIYVVIAENKKGGKWKEGGWWDQRIRDWIRLLKLCGPCCLTTCLEWWCYEILVLLTGHLPNAKQAIGVIAIVLNFDYLLFSVMLSLSTCASIRVSNELGADSPGPAYRAAYVSLAMSVGSGFLGGAVMAAARGIWGPLFSHNKGIINGVKKMMLLMALLEVVNFPLAVCGGIVRGTARPWLGMYANISGFYLLALPLGVVLAFKIHLGLTGLLTGFVVGVAVCLVLLLVFIARIDWVQEAKKAQVFASNLEEIASDDNRKTSQVVTEYGS</sequence>